<accession>A0A923LJ33</accession>
<sequence length="399" mass="45787">MSLNNLYSPKQQEVMRFAMNTDYFMLINHGAKRSGKTVVDNDLFLYELRRVRRIADRTGVALPQYILAGSDLGAVHRNILNELTNKYGLEYHFDKFNRFKLFGVQVCCFGHSKINDLGRIRGMTAYGAYINEATVSNQEVFNEIKSRCSGDGARILIDTNPDNPLHWLKQDYINKADGKTIAEFHWKLTDNTFLPDRYKQSIIESTPSGMFTDRDINGAWVSASGIVYPDFNENVHFIHTDELPPMVRHFVGVDFGWEHYGVFTLFGVGIDGNIYLLREWSAKHRSMDDWIKIGKGIVAEHGDILFYCDSARPDRIREMQIAGLRAMNAVKDVVAGIGHVASLFKQRKLFIVVENVSRFKKEIGVYAWKENADEPEKEMDDVMDAMRYGVYSDKIYGER</sequence>
<keyword evidence="2" id="KW-1185">Reference proteome</keyword>
<dbReference type="RefSeq" id="WP_186876417.1">
    <property type="nucleotide sequence ID" value="NZ_JACOPF010000002.1"/>
</dbReference>
<dbReference type="EMBL" id="JACOPF010000002">
    <property type="protein sequence ID" value="MBC5689767.1"/>
    <property type="molecule type" value="Genomic_DNA"/>
</dbReference>
<gene>
    <name evidence="1" type="ORF">H8S37_12650</name>
</gene>
<comment type="caution">
    <text evidence="1">The sequence shown here is derived from an EMBL/GenBank/DDBJ whole genome shotgun (WGS) entry which is preliminary data.</text>
</comment>
<dbReference type="InterPro" id="IPR006437">
    <property type="entry name" value="Phage_terminase_lsu"/>
</dbReference>
<dbReference type="Proteomes" id="UP000652477">
    <property type="component" value="Unassembled WGS sequence"/>
</dbReference>
<dbReference type="Gene3D" id="3.40.50.300">
    <property type="entry name" value="P-loop containing nucleotide triphosphate hydrolases"/>
    <property type="match status" value="1"/>
</dbReference>
<reference evidence="1" key="1">
    <citation type="submission" date="2020-08" db="EMBL/GenBank/DDBJ databases">
        <title>Genome public.</title>
        <authorList>
            <person name="Liu C."/>
            <person name="Sun Q."/>
        </authorList>
    </citation>
    <scope>NUCLEOTIDE SEQUENCE</scope>
    <source>
        <strain evidence="1">NSJ-55</strain>
    </source>
</reference>
<evidence type="ECO:0000313" key="2">
    <source>
        <dbReference type="Proteomes" id="UP000652477"/>
    </source>
</evidence>
<proteinExistence type="predicted"/>
<protein>
    <submittedName>
        <fullName evidence="1">PBSX family phage terminase large subunit</fullName>
    </submittedName>
</protein>
<name>A0A923LJ33_9FIRM</name>
<dbReference type="NCBIfam" id="TIGR01547">
    <property type="entry name" value="phage_term_2"/>
    <property type="match status" value="1"/>
</dbReference>
<dbReference type="Pfam" id="PF03237">
    <property type="entry name" value="Terminase_6N"/>
    <property type="match status" value="1"/>
</dbReference>
<dbReference type="AlphaFoldDB" id="A0A923LJ33"/>
<organism evidence="1 2">
    <name type="scientific">Mediterraneibacter hominis</name>
    <dbReference type="NCBI Taxonomy" id="2763054"/>
    <lineage>
        <taxon>Bacteria</taxon>
        <taxon>Bacillati</taxon>
        <taxon>Bacillota</taxon>
        <taxon>Clostridia</taxon>
        <taxon>Lachnospirales</taxon>
        <taxon>Lachnospiraceae</taxon>
        <taxon>Mediterraneibacter</taxon>
    </lineage>
</organism>
<dbReference type="InterPro" id="IPR027417">
    <property type="entry name" value="P-loop_NTPase"/>
</dbReference>
<evidence type="ECO:0000313" key="1">
    <source>
        <dbReference type="EMBL" id="MBC5689767.1"/>
    </source>
</evidence>
<dbReference type="Gene3D" id="3.30.420.280">
    <property type="match status" value="1"/>
</dbReference>